<dbReference type="Pfam" id="PF17917">
    <property type="entry name" value="RT_RNaseH"/>
    <property type="match status" value="1"/>
</dbReference>
<dbReference type="PANTHER" id="PTHR48475">
    <property type="entry name" value="RIBONUCLEASE H"/>
    <property type="match status" value="1"/>
</dbReference>
<dbReference type="InterPro" id="IPR043502">
    <property type="entry name" value="DNA/RNA_pol_sf"/>
</dbReference>
<keyword evidence="5" id="KW-0378">Hydrolase</keyword>
<dbReference type="GO" id="GO:0003964">
    <property type="term" value="F:RNA-directed DNA polymerase activity"/>
    <property type="evidence" value="ECO:0007669"/>
    <property type="project" value="UniProtKB-KW"/>
</dbReference>
<evidence type="ECO:0000256" key="4">
    <source>
        <dbReference type="ARBA" id="ARBA00022759"/>
    </source>
</evidence>
<dbReference type="EMBL" id="QJKJ01011680">
    <property type="protein sequence ID" value="RDX70519.1"/>
    <property type="molecule type" value="Genomic_DNA"/>
</dbReference>
<evidence type="ECO:0000256" key="3">
    <source>
        <dbReference type="ARBA" id="ARBA00022722"/>
    </source>
</evidence>
<protein>
    <recommendedName>
        <fullName evidence="7">Reverse transcriptase RNase H-like domain-containing protein</fullName>
    </recommendedName>
</protein>
<proteinExistence type="predicted"/>
<accession>A0A371EWZ7</accession>
<keyword evidence="1" id="KW-0808">Transferase</keyword>
<feature type="non-terminal residue" evidence="8">
    <location>
        <position position="1"/>
    </location>
</feature>
<name>A0A371EWZ7_MUCPR</name>
<dbReference type="OrthoDB" id="6139274at2759"/>
<keyword evidence="9" id="KW-1185">Reference proteome</keyword>
<organism evidence="8 9">
    <name type="scientific">Mucuna pruriens</name>
    <name type="common">Velvet bean</name>
    <name type="synonym">Dolichos pruriens</name>
    <dbReference type="NCBI Taxonomy" id="157652"/>
    <lineage>
        <taxon>Eukaryota</taxon>
        <taxon>Viridiplantae</taxon>
        <taxon>Streptophyta</taxon>
        <taxon>Embryophyta</taxon>
        <taxon>Tracheophyta</taxon>
        <taxon>Spermatophyta</taxon>
        <taxon>Magnoliopsida</taxon>
        <taxon>eudicotyledons</taxon>
        <taxon>Gunneridae</taxon>
        <taxon>Pentapetalae</taxon>
        <taxon>rosids</taxon>
        <taxon>fabids</taxon>
        <taxon>Fabales</taxon>
        <taxon>Fabaceae</taxon>
        <taxon>Papilionoideae</taxon>
        <taxon>50 kb inversion clade</taxon>
        <taxon>NPAAA clade</taxon>
        <taxon>indigoferoid/millettioid clade</taxon>
        <taxon>Phaseoleae</taxon>
        <taxon>Mucuna</taxon>
    </lineage>
</organism>
<dbReference type="SUPFAM" id="SSF56672">
    <property type="entry name" value="DNA/RNA polymerases"/>
    <property type="match status" value="1"/>
</dbReference>
<keyword evidence="2" id="KW-0548">Nucleotidyltransferase</keyword>
<evidence type="ECO:0000313" key="9">
    <source>
        <dbReference type="Proteomes" id="UP000257109"/>
    </source>
</evidence>
<evidence type="ECO:0000259" key="7">
    <source>
        <dbReference type="Pfam" id="PF17917"/>
    </source>
</evidence>
<evidence type="ECO:0000256" key="1">
    <source>
        <dbReference type="ARBA" id="ARBA00022679"/>
    </source>
</evidence>
<gene>
    <name evidence="8" type="ORF">CR513_50232</name>
</gene>
<keyword evidence="3" id="KW-0540">Nuclease</keyword>
<dbReference type="PANTHER" id="PTHR48475:SF2">
    <property type="entry name" value="RIBONUCLEASE H"/>
    <property type="match status" value="1"/>
</dbReference>
<dbReference type="GO" id="GO:0016787">
    <property type="term" value="F:hydrolase activity"/>
    <property type="evidence" value="ECO:0007669"/>
    <property type="project" value="UniProtKB-KW"/>
</dbReference>
<dbReference type="InterPro" id="IPR041373">
    <property type="entry name" value="RT_RNaseH"/>
</dbReference>
<dbReference type="GO" id="GO:0004519">
    <property type="term" value="F:endonuclease activity"/>
    <property type="evidence" value="ECO:0007669"/>
    <property type="project" value="UniProtKB-KW"/>
</dbReference>
<dbReference type="Proteomes" id="UP000257109">
    <property type="component" value="Unassembled WGS sequence"/>
</dbReference>
<evidence type="ECO:0000313" key="8">
    <source>
        <dbReference type="EMBL" id="RDX70519.1"/>
    </source>
</evidence>
<keyword evidence="6" id="KW-0695">RNA-directed DNA polymerase</keyword>
<dbReference type="AlphaFoldDB" id="A0A371EWZ7"/>
<keyword evidence="4" id="KW-0255">Endonuclease</keyword>
<evidence type="ECO:0000256" key="2">
    <source>
        <dbReference type="ARBA" id="ARBA00022695"/>
    </source>
</evidence>
<sequence>MTYHPCLVSIVLIQEREGEQRPVYFTSKVLKGAERRYQKIKKAALALVITSRRLRSYFQNYGIVVRTNLPIRQVLRKPHLARRMVVWSDQLYEFNISFERRGHVKAQALVEFITKLTPIGTPSTEEGVWYLSVDGSLNQTGSGAGIILEGPEGVLIEQSLHFEFRASNNQAIRSITSRHETSTRVGSEKANGQERFQACDWTS</sequence>
<reference evidence="8" key="1">
    <citation type="submission" date="2018-05" db="EMBL/GenBank/DDBJ databases">
        <title>Draft genome of Mucuna pruriens seed.</title>
        <authorList>
            <person name="Nnadi N.E."/>
            <person name="Vos R."/>
            <person name="Hasami M.H."/>
            <person name="Devisetty U.K."/>
            <person name="Aguiy J.C."/>
        </authorList>
    </citation>
    <scope>NUCLEOTIDE SEQUENCE [LARGE SCALE GENOMIC DNA]</scope>
    <source>
        <strain evidence="8">JCA_2017</strain>
    </source>
</reference>
<feature type="domain" description="Reverse transcriptase RNase H-like" evidence="7">
    <location>
        <begin position="8"/>
        <end position="94"/>
    </location>
</feature>
<evidence type="ECO:0000256" key="6">
    <source>
        <dbReference type="ARBA" id="ARBA00022918"/>
    </source>
</evidence>
<evidence type="ECO:0000256" key="5">
    <source>
        <dbReference type="ARBA" id="ARBA00022801"/>
    </source>
</evidence>
<comment type="caution">
    <text evidence="8">The sequence shown here is derived from an EMBL/GenBank/DDBJ whole genome shotgun (WGS) entry which is preliminary data.</text>
</comment>